<dbReference type="AlphaFoldDB" id="A0A914RTJ2"/>
<proteinExistence type="predicted"/>
<name>A0A914RTJ2_PAREQ</name>
<sequence length="116" mass="11972">MIVMKGTLANVPPIIELKWITSNPAIQELSTRLPLSVTTGTPFASWKAVPGSNCGPLDECVGGSLCIEGVCICPAGYASSDLTARCEPKSSTSLSTPTPGVVGLGISFLSSEVEFI</sequence>
<feature type="domain" description="EB" evidence="1">
    <location>
        <begin position="47"/>
        <end position="81"/>
    </location>
</feature>
<reference evidence="3" key="1">
    <citation type="submission" date="2022-11" db="UniProtKB">
        <authorList>
            <consortium name="WormBaseParasite"/>
        </authorList>
    </citation>
    <scope>IDENTIFICATION</scope>
</reference>
<keyword evidence="2" id="KW-1185">Reference proteome</keyword>
<evidence type="ECO:0000313" key="2">
    <source>
        <dbReference type="Proteomes" id="UP000887564"/>
    </source>
</evidence>
<dbReference type="Proteomes" id="UP000887564">
    <property type="component" value="Unplaced"/>
</dbReference>
<accession>A0A914RTJ2</accession>
<evidence type="ECO:0000313" key="3">
    <source>
        <dbReference type="WBParaSite" id="PEQ_0000816301-mRNA-1"/>
    </source>
</evidence>
<organism evidence="2 3">
    <name type="scientific">Parascaris equorum</name>
    <name type="common">Equine roundworm</name>
    <dbReference type="NCBI Taxonomy" id="6256"/>
    <lineage>
        <taxon>Eukaryota</taxon>
        <taxon>Metazoa</taxon>
        <taxon>Ecdysozoa</taxon>
        <taxon>Nematoda</taxon>
        <taxon>Chromadorea</taxon>
        <taxon>Rhabditida</taxon>
        <taxon>Spirurina</taxon>
        <taxon>Ascaridomorpha</taxon>
        <taxon>Ascaridoidea</taxon>
        <taxon>Ascarididae</taxon>
        <taxon>Parascaris</taxon>
    </lineage>
</organism>
<dbReference type="WBParaSite" id="PEQ_0000816301-mRNA-1">
    <property type="protein sequence ID" value="PEQ_0000816301-mRNA-1"/>
    <property type="gene ID" value="PEQ_0000816301"/>
</dbReference>
<dbReference type="Pfam" id="PF01683">
    <property type="entry name" value="EB"/>
    <property type="match status" value="1"/>
</dbReference>
<protein>
    <submittedName>
        <fullName evidence="3">EB domain-containing protein</fullName>
    </submittedName>
</protein>
<dbReference type="InterPro" id="IPR006149">
    <property type="entry name" value="EB_dom"/>
</dbReference>
<evidence type="ECO:0000259" key="1">
    <source>
        <dbReference type="Pfam" id="PF01683"/>
    </source>
</evidence>